<reference evidence="1 2" key="1">
    <citation type="submission" date="2018-06" db="EMBL/GenBank/DDBJ databases">
        <title>Complete Genomes of Monosporascus.</title>
        <authorList>
            <person name="Robinson A.J."/>
            <person name="Natvig D.O."/>
        </authorList>
    </citation>
    <scope>NUCLEOTIDE SEQUENCE [LARGE SCALE GENOMIC DNA]</scope>
    <source>
        <strain evidence="1 2">CBS 609.92</strain>
    </source>
</reference>
<comment type="caution">
    <text evidence="1">The sequence shown here is derived from an EMBL/GenBank/DDBJ whole genome shotgun (WGS) entry which is preliminary data.</text>
</comment>
<gene>
    <name evidence="1" type="ORF">DL762_010611</name>
</gene>
<protein>
    <submittedName>
        <fullName evidence="1">Uncharacterized protein</fullName>
    </submittedName>
</protein>
<dbReference type="Proteomes" id="UP000294003">
    <property type="component" value="Unassembled WGS sequence"/>
</dbReference>
<accession>A0ABY0GR79</accession>
<sequence length="234" mass="26804">MPFQGFSTKSLNYKTETTITGHVRTSLKWKTPFRPAPFGRSKSSSQPKVWVSKARRLFDNHPQLVVEDMRSDYTGILVHVKHTDGARVSQRLMIKAAYPEVAAIVQKEGNRHPALMFGWRRLWRLSLWSIAICVKATIIMFGHLDPEEAEHSQVPIVRLIDPGEAKVMRPDASHLLVDEFSKNEYNILLDLARYRPLKPAQVRRVHGLINGNIETERDYDDIKGYDGLESDDTL</sequence>
<organism evidence="1 2">
    <name type="scientific">Monosporascus cannonballus</name>
    <dbReference type="NCBI Taxonomy" id="155416"/>
    <lineage>
        <taxon>Eukaryota</taxon>
        <taxon>Fungi</taxon>
        <taxon>Dikarya</taxon>
        <taxon>Ascomycota</taxon>
        <taxon>Pezizomycotina</taxon>
        <taxon>Sordariomycetes</taxon>
        <taxon>Xylariomycetidae</taxon>
        <taxon>Xylariales</taxon>
        <taxon>Xylariales incertae sedis</taxon>
        <taxon>Monosporascus</taxon>
    </lineage>
</organism>
<evidence type="ECO:0000313" key="2">
    <source>
        <dbReference type="Proteomes" id="UP000294003"/>
    </source>
</evidence>
<dbReference type="EMBL" id="QJNS01000744">
    <property type="protein sequence ID" value="RYO73941.1"/>
    <property type="molecule type" value="Genomic_DNA"/>
</dbReference>
<name>A0ABY0GR79_9PEZI</name>
<proteinExistence type="predicted"/>
<evidence type="ECO:0000313" key="1">
    <source>
        <dbReference type="EMBL" id="RYO73941.1"/>
    </source>
</evidence>
<keyword evidence="2" id="KW-1185">Reference proteome</keyword>